<proteinExistence type="inferred from homology"/>
<dbReference type="InterPro" id="IPR037294">
    <property type="entry name" value="ABC_BtuC-like"/>
</dbReference>
<keyword evidence="7 8" id="KW-0472">Membrane</keyword>
<dbReference type="EMBL" id="FUZU01000001">
    <property type="protein sequence ID" value="SKC60865.1"/>
    <property type="molecule type" value="Genomic_DNA"/>
</dbReference>
<feature type="transmembrane region" description="Helical" evidence="8">
    <location>
        <begin position="12"/>
        <end position="38"/>
    </location>
</feature>
<evidence type="ECO:0000313" key="10">
    <source>
        <dbReference type="Proteomes" id="UP000190961"/>
    </source>
</evidence>
<dbReference type="FunFam" id="1.10.3470.10:FF:000001">
    <property type="entry name" value="Vitamin B12 ABC transporter permease BtuC"/>
    <property type="match status" value="1"/>
</dbReference>
<dbReference type="STRING" id="688867.SAMN05660236_2000"/>
<feature type="transmembrane region" description="Helical" evidence="8">
    <location>
        <begin position="211"/>
        <end position="232"/>
    </location>
</feature>
<feature type="transmembrane region" description="Helical" evidence="8">
    <location>
        <begin position="167"/>
        <end position="191"/>
    </location>
</feature>
<dbReference type="GO" id="GO:0033214">
    <property type="term" value="P:siderophore-iron import into cell"/>
    <property type="evidence" value="ECO:0007669"/>
    <property type="project" value="TreeGrafter"/>
</dbReference>
<evidence type="ECO:0000313" key="9">
    <source>
        <dbReference type="EMBL" id="SKC60865.1"/>
    </source>
</evidence>
<evidence type="ECO:0000256" key="3">
    <source>
        <dbReference type="ARBA" id="ARBA00022448"/>
    </source>
</evidence>
<evidence type="ECO:0000256" key="6">
    <source>
        <dbReference type="ARBA" id="ARBA00022989"/>
    </source>
</evidence>
<keyword evidence="10" id="KW-1185">Reference proteome</keyword>
<dbReference type="RefSeq" id="WP_079686499.1">
    <property type="nucleotide sequence ID" value="NZ_FUZU01000001.1"/>
</dbReference>
<gene>
    <name evidence="9" type="ORF">SAMN05660236_2000</name>
</gene>
<feature type="transmembrane region" description="Helical" evidence="8">
    <location>
        <begin position="72"/>
        <end position="92"/>
    </location>
</feature>
<dbReference type="GO" id="GO:0005886">
    <property type="term" value="C:plasma membrane"/>
    <property type="evidence" value="ECO:0007669"/>
    <property type="project" value="UniProtKB-SubCell"/>
</dbReference>
<keyword evidence="4" id="KW-1003">Cell membrane</keyword>
<feature type="transmembrane region" description="Helical" evidence="8">
    <location>
        <begin position="104"/>
        <end position="127"/>
    </location>
</feature>
<dbReference type="Gene3D" id="1.10.3470.10">
    <property type="entry name" value="ABC transporter involved in vitamin B12 uptake, BtuC"/>
    <property type="match status" value="1"/>
</dbReference>
<dbReference type="GO" id="GO:0022857">
    <property type="term" value="F:transmembrane transporter activity"/>
    <property type="evidence" value="ECO:0007669"/>
    <property type="project" value="InterPro"/>
</dbReference>
<dbReference type="InterPro" id="IPR000522">
    <property type="entry name" value="ABC_transptr_permease_BtuC"/>
</dbReference>
<keyword evidence="5 8" id="KW-0812">Transmembrane</keyword>
<protein>
    <submittedName>
        <fullName evidence="9">Iron complex transport system permease protein</fullName>
    </submittedName>
</protein>
<name>A0A1T5KBM6_9BACT</name>
<evidence type="ECO:0000256" key="2">
    <source>
        <dbReference type="ARBA" id="ARBA00007935"/>
    </source>
</evidence>
<accession>A0A1T5KBM6</accession>
<dbReference type="SUPFAM" id="SSF81345">
    <property type="entry name" value="ABC transporter involved in vitamin B12 uptake, BtuC"/>
    <property type="match status" value="1"/>
</dbReference>
<comment type="similarity">
    <text evidence="2">Belongs to the binding-protein-dependent transport system permease family. FecCD subfamily.</text>
</comment>
<sequence>MNLALTIRDYRTTFILTGLGLSLFAVVLFSLTIGAVSIPVKDVAVIILQKIGLFKSIEVDGMYEIVLSTIRIPRIIMTILIGASLGISGAALQGLFRNPLVEPSLIGVSGGSASAVVLFIVFGGPAVMDITGWIYNAMLPMLAFAGGLLATFIVLRLSSQSGRTNIAVLVLTGVAINALAGAIIGLSIFYADENQLRTFTFWTLGDLGGASWSKLMIASPLLISSSLGLMFFSSSLNALALGEAEAYHVGVNVEHTKRIVIFLAALSVGVSVSLAGMIGFIGLIVPHVIRVSFYADNKLVLPASILGGALLLVLADVIARTIVTPSELPIGVVTALIGAPFFIGLLLNAKRKNEL</sequence>
<keyword evidence="3" id="KW-0813">Transport</keyword>
<dbReference type="PANTHER" id="PTHR30472:SF25">
    <property type="entry name" value="ABC TRANSPORTER PERMEASE PROTEIN MJ0876-RELATED"/>
    <property type="match status" value="1"/>
</dbReference>
<feature type="transmembrane region" description="Helical" evidence="8">
    <location>
        <begin position="299"/>
        <end position="318"/>
    </location>
</feature>
<evidence type="ECO:0000256" key="5">
    <source>
        <dbReference type="ARBA" id="ARBA00022692"/>
    </source>
</evidence>
<dbReference type="PANTHER" id="PTHR30472">
    <property type="entry name" value="FERRIC ENTEROBACTIN TRANSPORT SYSTEM PERMEASE PROTEIN"/>
    <property type="match status" value="1"/>
</dbReference>
<dbReference type="Proteomes" id="UP000190961">
    <property type="component" value="Unassembled WGS sequence"/>
</dbReference>
<keyword evidence="6 8" id="KW-1133">Transmembrane helix</keyword>
<feature type="transmembrane region" description="Helical" evidence="8">
    <location>
        <begin position="330"/>
        <end position="349"/>
    </location>
</feature>
<evidence type="ECO:0000256" key="7">
    <source>
        <dbReference type="ARBA" id="ARBA00023136"/>
    </source>
</evidence>
<evidence type="ECO:0000256" key="1">
    <source>
        <dbReference type="ARBA" id="ARBA00004651"/>
    </source>
</evidence>
<comment type="subcellular location">
    <subcellularLocation>
        <location evidence="1">Cell membrane</location>
        <topology evidence="1">Multi-pass membrane protein</topology>
    </subcellularLocation>
</comment>
<reference evidence="9" key="1">
    <citation type="submission" date="2017-02" db="EMBL/GenBank/DDBJ databases">
        <authorList>
            <person name="Peterson S.W."/>
        </authorList>
    </citation>
    <scope>NUCLEOTIDE SEQUENCE [LARGE SCALE GENOMIC DNA]</scope>
    <source>
        <strain evidence="9">DSM 25262</strain>
    </source>
</reference>
<dbReference type="Pfam" id="PF01032">
    <property type="entry name" value="FecCD"/>
    <property type="match status" value="1"/>
</dbReference>
<evidence type="ECO:0000256" key="4">
    <source>
        <dbReference type="ARBA" id="ARBA00022475"/>
    </source>
</evidence>
<dbReference type="OrthoDB" id="9811721at2"/>
<feature type="transmembrane region" description="Helical" evidence="8">
    <location>
        <begin position="133"/>
        <end position="155"/>
    </location>
</feature>
<organism evidence="9 10">
    <name type="scientific">Ohtaekwangia koreensis</name>
    <dbReference type="NCBI Taxonomy" id="688867"/>
    <lineage>
        <taxon>Bacteria</taxon>
        <taxon>Pseudomonadati</taxon>
        <taxon>Bacteroidota</taxon>
        <taxon>Cytophagia</taxon>
        <taxon>Cytophagales</taxon>
        <taxon>Fulvivirgaceae</taxon>
        <taxon>Ohtaekwangia</taxon>
    </lineage>
</organism>
<evidence type="ECO:0000256" key="8">
    <source>
        <dbReference type="SAM" id="Phobius"/>
    </source>
</evidence>
<dbReference type="CDD" id="cd06550">
    <property type="entry name" value="TM_ABC_iron-siderophores_like"/>
    <property type="match status" value="1"/>
</dbReference>
<feature type="transmembrane region" description="Helical" evidence="8">
    <location>
        <begin position="259"/>
        <end position="287"/>
    </location>
</feature>
<dbReference type="AlphaFoldDB" id="A0A1T5KBM6"/>